<feature type="compositionally biased region" description="Basic residues" evidence="1">
    <location>
        <begin position="452"/>
        <end position="470"/>
    </location>
</feature>
<dbReference type="EMBL" id="HBEM01002970">
    <property type="protein sequence ID" value="CAD8432370.1"/>
    <property type="molecule type" value="Transcribed_RNA"/>
</dbReference>
<protein>
    <submittedName>
        <fullName evidence="2">Uncharacterized protein</fullName>
    </submittedName>
</protein>
<dbReference type="AlphaFoldDB" id="A0A7S0CU32"/>
<proteinExistence type="predicted"/>
<reference evidence="2" key="1">
    <citation type="submission" date="2021-01" db="EMBL/GenBank/DDBJ databases">
        <authorList>
            <person name="Corre E."/>
            <person name="Pelletier E."/>
            <person name="Niang G."/>
            <person name="Scheremetjew M."/>
            <person name="Finn R."/>
            <person name="Kale V."/>
            <person name="Holt S."/>
            <person name="Cochrane G."/>
            <person name="Meng A."/>
            <person name="Brown T."/>
            <person name="Cohen L."/>
        </authorList>
    </citation>
    <scope>NUCLEOTIDE SEQUENCE</scope>
    <source>
        <strain evidence="2">CCMP2058</strain>
    </source>
</reference>
<evidence type="ECO:0000313" key="2">
    <source>
        <dbReference type="EMBL" id="CAD8432370.1"/>
    </source>
</evidence>
<sequence length="470" mass="52722">MLASFSSWVKKKSGNETEKDLARVVVVGDHYPATNERIRKRHFKNISRAVEGWCESRGKNMLIIGEDFSSGSQIKMPLDLANGPSSKLDEKIAARHKAQLSMFKQHLGYKTVSHITQLKNGTSALSIGDKIKIKGLQSAAASKFNGRTGTIKSNSNQAGRYSVKVEGEEKPYLLKRINLEKKTPYEKSEFHANIHLTKTYDLAYLGSFMILAIKFWKPVGANANKSDDAERMIKFIEHSHDITWLQLFQQLKSIAETSESWAEKIKSSNPDLFAFLQTKIKELKSLEKKARSFCSKHSEGEDERYCLTFFAAVKMLGESTLQHWCQWADKIAYISRDLYLFTAVMSALENHKDVLILVENNVALSILELIARLDYQCAHFGGNLQRLLPNHPPPSTTKFDDKYLQTVIPSGFSMSVDKEGKQNTKDIINRIGQENDVSGETKSAPGGGSGRSKGKGKGKGRKKKKGRKRG</sequence>
<feature type="region of interest" description="Disordered" evidence="1">
    <location>
        <begin position="415"/>
        <end position="470"/>
    </location>
</feature>
<organism evidence="2">
    <name type="scientific">Amorphochlora amoebiformis</name>
    <dbReference type="NCBI Taxonomy" id="1561963"/>
    <lineage>
        <taxon>Eukaryota</taxon>
        <taxon>Sar</taxon>
        <taxon>Rhizaria</taxon>
        <taxon>Cercozoa</taxon>
        <taxon>Chlorarachniophyceae</taxon>
        <taxon>Amorphochlora</taxon>
    </lineage>
</organism>
<feature type="compositionally biased region" description="Basic and acidic residues" evidence="1">
    <location>
        <begin position="416"/>
        <end position="428"/>
    </location>
</feature>
<evidence type="ECO:0000256" key="1">
    <source>
        <dbReference type="SAM" id="MobiDB-lite"/>
    </source>
</evidence>
<name>A0A7S0CU32_9EUKA</name>
<gene>
    <name evidence="2" type="ORF">LAMO00422_LOCUS2105</name>
</gene>
<accession>A0A7S0CU32</accession>